<dbReference type="Proteomes" id="UP000573603">
    <property type="component" value="Unassembled WGS sequence"/>
</dbReference>
<comment type="caution">
    <text evidence="1">The sequence shown here is derived from an EMBL/GenBank/DDBJ whole genome shotgun (WGS) entry which is preliminary data.</text>
</comment>
<name>A0A8H5E9D2_9HYPO</name>
<reference evidence="1 2" key="1">
    <citation type="journal article" date="2020" name="BMC Genomics">
        <title>Correction to: Identification and distribution of gene clusters required for synthesis of sphingolipid metabolism inhibitors in diverse species of the filamentous fungus Fusarium.</title>
        <authorList>
            <person name="Kim H.S."/>
            <person name="Lohmar J.M."/>
            <person name="Busman M."/>
            <person name="Brown D.W."/>
            <person name="Naumann T.A."/>
            <person name="Divon H.H."/>
            <person name="Lysoe E."/>
            <person name="Uhlig S."/>
            <person name="Proctor R.H."/>
        </authorList>
    </citation>
    <scope>NUCLEOTIDE SEQUENCE [LARGE SCALE GENOMIC DNA]</scope>
    <source>
        <strain evidence="1 2">NRRL 25214</strain>
    </source>
</reference>
<protein>
    <submittedName>
        <fullName evidence="1">Uncharacterized protein</fullName>
    </submittedName>
</protein>
<proteinExistence type="predicted"/>
<dbReference type="EMBL" id="JABEVY010000064">
    <property type="protein sequence ID" value="KAF5251883.1"/>
    <property type="molecule type" value="Genomic_DNA"/>
</dbReference>
<keyword evidence="2" id="KW-1185">Reference proteome</keyword>
<evidence type="ECO:0000313" key="2">
    <source>
        <dbReference type="Proteomes" id="UP000573603"/>
    </source>
</evidence>
<evidence type="ECO:0000313" key="1">
    <source>
        <dbReference type="EMBL" id="KAF5251883.1"/>
    </source>
</evidence>
<sequence length="115" mass="13151">MSAPEAPKYFADQCTALIPVEELDERIKCAKRLETTIREWELRREFRFRAEHVAAILTVPLPDLQPGGDLSGDRRRLHTKEALDSIAPFFCGPSASRFSIRTAERYGDKQLVYGR</sequence>
<organism evidence="1 2">
    <name type="scientific">Fusarium anthophilum</name>
    <dbReference type="NCBI Taxonomy" id="48485"/>
    <lineage>
        <taxon>Eukaryota</taxon>
        <taxon>Fungi</taxon>
        <taxon>Dikarya</taxon>
        <taxon>Ascomycota</taxon>
        <taxon>Pezizomycotina</taxon>
        <taxon>Sordariomycetes</taxon>
        <taxon>Hypocreomycetidae</taxon>
        <taxon>Hypocreales</taxon>
        <taxon>Nectriaceae</taxon>
        <taxon>Fusarium</taxon>
        <taxon>Fusarium fujikuroi species complex</taxon>
    </lineage>
</organism>
<accession>A0A8H5E9D2</accession>
<gene>
    <name evidence="1" type="ORF">FANTH_3065</name>
</gene>
<dbReference type="AlphaFoldDB" id="A0A8H5E9D2"/>